<gene>
    <name evidence="1" type="ORF">PGLA2088_LOCUS40251</name>
</gene>
<name>A0A813KZR5_POLGL</name>
<comment type="caution">
    <text evidence="1">The sequence shown here is derived from an EMBL/GenBank/DDBJ whole genome shotgun (WGS) entry which is preliminary data.</text>
</comment>
<dbReference type="Proteomes" id="UP000626109">
    <property type="component" value="Unassembled WGS sequence"/>
</dbReference>
<sequence>VSRGCLEDIMMLATSDKDQTLVRGDPKASLQPSGGGALLGEPLERGHKALQQQTVRDPKYNNKNNNKKNYLYLAATRFMTSLSWRSASPERHQDWSESILQPSWVCQQVHLSAVIKLYSSRLLRTPNTTTTIKTSTTTTPRKTICTLQ</sequence>
<proteinExistence type="predicted"/>
<feature type="non-terminal residue" evidence="1">
    <location>
        <position position="1"/>
    </location>
</feature>
<evidence type="ECO:0000313" key="1">
    <source>
        <dbReference type="EMBL" id="CAE8718755.1"/>
    </source>
</evidence>
<dbReference type="EMBL" id="CAJNNW010033412">
    <property type="protein sequence ID" value="CAE8718755.1"/>
    <property type="molecule type" value="Genomic_DNA"/>
</dbReference>
<organism evidence="1 2">
    <name type="scientific">Polarella glacialis</name>
    <name type="common">Dinoflagellate</name>
    <dbReference type="NCBI Taxonomy" id="89957"/>
    <lineage>
        <taxon>Eukaryota</taxon>
        <taxon>Sar</taxon>
        <taxon>Alveolata</taxon>
        <taxon>Dinophyceae</taxon>
        <taxon>Suessiales</taxon>
        <taxon>Suessiaceae</taxon>
        <taxon>Polarella</taxon>
    </lineage>
</organism>
<protein>
    <submittedName>
        <fullName evidence="1">Uncharacterized protein</fullName>
    </submittedName>
</protein>
<dbReference type="AlphaFoldDB" id="A0A813KZR5"/>
<evidence type="ECO:0000313" key="2">
    <source>
        <dbReference type="Proteomes" id="UP000626109"/>
    </source>
</evidence>
<accession>A0A813KZR5</accession>
<reference evidence="1" key="1">
    <citation type="submission" date="2021-02" db="EMBL/GenBank/DDBJ databases">
        <authorList>
            <person name="Dougan E. K."/>
            <person name="Rhodes N."/>
            <person name="Thang M."/>
            <person name="Chan C."/>
        </authorList>
    </citation>
    <scope>NUCLEOTIDE SEQUENCE</scope>
</reference>